<dbReference type="EMBL" id="BJWI01000003">
    <property type="protein sequence ID" value="GEM00967.1"/>
    <property type="molecule type" value="Genomic_DNA"/>
</dbReference>
<dbReference type="Gene3D" id="6.10.340.10">
    <property type="match status" value="1"/>
</dbReference>
<dbReference type="Proteomes" id="UP000242243">
    <property type="component" value="Unassembled WGS sequence"/>
</dbReference>
<dbReference type="Proteomes" id="UP000321547">
    <property type="component" value="Unassembled WGS sequence"/>
</dbReference>
<keyword evidence="1" id="KW-1133">Transmembrane helix</keyword>
<dbReference type="RefSeq" id="WP_089830073.1">
    <property type="nucleotide sequence ID" value="NZ_BJWI01000003.1"/>
</dbReference>
<feature type="transmembrane region" description="Helical" evidence="1">
    <location>
        <begin position="88"/>
        <end position="110"/>
    </location>
</feature>
<keyword evidence="1" id="KW-0472">Membrane</keyword>
<reference evidence="3 4" key="1">
    <citation type="submission" date="2016-10" db="EMBL/GenBank/DDBJ databases">
        <authorList>
            <person name="de Groot N.N."/>
        </authorList>
    </citation>
    <scope>NUCLEOTIDE SEQUENCE [LARGE SCALE GENOMIC DNA]</scope>
    <source>
        <strain evidence="3 4">DSM 17073</strain>
    </source>
</reference>
<protein>
    <recommendedName>
        <fullName evidence="6">HAMP domain-containing protein</fullName>
    </recommendedName>
</protein>
<dbReference type="STRING" id="306540.SAMN05421839_10380"/>
<reference evidence="2 5" key="2">
    <citation type="submission" date="2019-07" db="EMBL/GenBank/DDBJ databases">
        <title>Whole genome shotgun sequence of Halolactibacillus halophilus NBRC 100868.</title>
        <authorList>
            <person name="Hosoyama A."/>
            <person name="Uohara A."/>
            <person name="Ohji S."/>
            <person name="Ichikawa N."/>
        </authorList>
    </citation>
    <scope>NUCLEOTIDE SEQUENCE [LARGE SCALE GENOMIC DNA]</scope>
    <source>
        <strain evidence="2 5">NBRC 100868</strain>
    </source>
</reference>
<dbReference type="EMBL" id="FOXC01000003">
    <property type="protein sequence ID" value="SFP02849.1"/>
    <property type="molecule type" value="Genomic_DNA"/>
</dbReference>
<evidence type="ECO:0000313" key="5">
    <source>
        <dbReference type="Proteomes" id="UP000321547"/>
    </source>
</evidence>
<evidence type="ECO:0000313" key="3">
    <source>
        <dbReference type="EMBL" id="SFP02849.1"/>
    </source>
</evidence>
<name>A0A1I5LZT6_9BACI</name>
<gene>
    <name evidence="2" type="ORF">HHA03_04990</name>
    <name evidence="3" type="ORF">SAMN05421839_10380</name>
</gene>
<evidence type="ECO:0008006" key="6">
    <source>
        <dbReference type="Google" id="ProtNLM"/>
    </source>
</evidence>
<evidence type="ECO:0000313" key="2">
    <source>
        <dbReference type="EMBL" id="GEM00967.1"/>
    </source>
</evidence>
<dbReference type="OrthoDB" id="9760371at2"/>
<keyword evidence="1" id="KW-0812">Transmembrane</keyword>
<proteinExistence type="predicted"/>
<evidence type="ECO:0000313" key="4">
    <source>
        <dbReference type="Proteomes" id="UP000242243"/>
    </source>
</evidence>
<accession>A0A1I5LZT6</accession>
<keyword evidence="5" id="KW-1185">Reference proteome</keyword>
<sequence>MTDLSATLTSEVNTYSDRAMHDELIQAFGPVEVVLTEMNQELQSETISSSTWQRQNEAYLQAETHFNDVLNDNIAHEKVLIDSRVNRLVIIVWGMGVLFFLTMIAGFLHLRRTIVKPLSYMSGTLNEMIQAMEQNQGDLTKRLKHKGMNESGVIRDAVNNFITRL</sequence>
<evidence type="ECO:0000256" key="1">
    <source>
        <dbReference type="SAM" id="Phobius"/>
    </source>
</evidence>
<organism evidence="3 4">
    <name type="scientific">Halolactibacillus halophilus</name>
    <dbReference type="NCBI Taxonomy" id="306540"/>
    <lineage>
        <taxon>Bacteria</taxon>
        <taxon>Bacillati</taxon>
        <taxon>Bacillota</taxon>
        <taxon>Bacilli</taxon>
        <taxon>Bacillales</taxon>
        <taxon>Bacillaceae</taxon>
        <taxon>Halolactibacillus</taxon>
    </lineage>
</organism>
<dbReference type="AlphaFoldDB" id="A0A1I5LZT6"/>